<organism evidence="14 15">
    <name type="scientific">Candidatus Giovannonibacteria bacterium GW2011_GWA2_53_7</name>
    <dbReference type="NCBI Taxonomy" id="1618650"/>
    <lineage>
        <taxon>Bacteria</taxon>
        <taxon>Candidatus Giovannoniibacteriota</taxon>
    </lineage>
</organism>
<evidence type="ECO:0000256" key="12">
    <source>
        <dbReference type="RuleBase" id="RU003784"/>
    </source>
</evidence>
<dbReference type="InterPro" id="IPR027417">
    <property type="entry name" value="P-loop_NTPase"/>
</dbReference>
<dbReference type="EMBL" id="LCRM01000046">
    <property type="protein sequence ID" value="KKW35294.1"/>
    <property type="molecule type" value="Genomic_DNA"/>
</dbReference>
<feature type="region of interest" description="Interaction with substrate tRNA" evidence="10">
    <location>
        <begin position="37"/>
        <end position="40"/>
    </location>
</feature>
<reference evidence="14 15" key="1">
    <citation type="journal article" date="2015" name="Nature">
        <title>rRNA introns, odd ribosomes, and small enigmatic genomes across a large radiation of phyla.</title>
        <authorList>
            <person name="Brown C.T."/>
            <person name="Hug L.A."/>
            <person name="Thomas B.C."/>
            <person name="Sharon I."/>
            <person name="Castelle C.J."/>
            <person name="Singh A."/>
            <person name="Wilkins M.J."/>
            <person name="Williams K.H."/>
            <person name="Banfield J.F."/>
        </authorList>
    </citation>
    <scope>NUCLEOTIDE SEQUENCE [LARGE SCALE GENOMIC DNA]</scope>
</reference>
<evidence type="ECO:0000256" key="10">
    <source>
        <dbReference type="HAMAP-Rule" id="MF_00185"/>
    </source>
</evidence>
<evidence type="ECO:0000256" key="3">
    <source>
        <dbReference type="ARBA" id="ARBA00005842"/>
    </source>
</evidence>
<evidence type="ECO:0000256" key="6">
    <source>
        <dbReference type="ARBA" id="ARBA00022741"/>
    </source>
</evidence>
<dbReference type="PANTHER" id="PTHR11088">
    <property type="entry name" value="TRNA DIMETHYLALLYLTRANSFERASE"/>
    <property type="match status" value="1"/>
</dbReference>
<evidence type="ECO:0000256" key="5">
    <source>
        <dbReference type="ARBA" id="ARBA00022694"/>
    </source>
</evidence>
<dbReference type="AlphaFoldDB" id="A0A0G2AR98"/>
<evidence type="ECO:0000256" key="8">
    <source>
        <dbReference type="ARBA" id="ARBA00022842"/>
    </source>
</evidence>
<feature type="binding site" evidence="10">
    <location>
        <begin position="12"/>
        <end position="19"/>
    </location>
    <ligand>
        <name>ATP</name>
        <dbReference type="ChEBI" id="CHEBI:30616"/>
    </ligand>
</feature>
<comment type="caution">
    <text evidence="14">The sequence shown here is derived from an EMBL/GenBank/DDBJ whole genome shotgun (WGS) entry which is preliminary data.</text>
</comment>
<dbReference type="HAMAP" id="MF_00185">
    <property type="entry name" value="IPP_trans"/>
    <property type="match status" value="1"/>
</dbReference>
<evidence type="ECO:0000313" key="15">
    <source>
        <dbReference type="Proteomes" id="UP000034290"/>
    </source>
</evidence>
<comment type="subunit">
    <text evidence="10">Monomer.</text>
</comment>
<evidence type="ECO:0000256" key="2">
    <source>
        <dbReference type="ARBA" id="ARBA00003213"/>
    </source>
</evidence>
<dbReference type="NCBIfam" id="TIGR00174">
    <property type="entry name" value="miaA"/>
    <property type="match status" value="1"/>
</dbReference>
<dbReference type="Proteomes" id="UP000034290">
    <property type="component" value="Unassembled WGS sequence"/>
</dbReference>
<name>A0A0G2AR98_9BACT</name>
<dbReference type="EC" id="2.5.1.75" evidence="10"/>
<dbReference type="Gene3D" id="1.10.20.140">
    <property type="match status" value="1"/>
</dbReference>
<feature type="binding site" evidence="10">
    <location>
        <begin position="14"/>
        <end position="19"/>
    </location>
    <ligand>
        <name>substrate</name>
    </ligand>
</feature>
<sequence>MSERPKIIVVIGPTASGKSACGIEIAKAVGGEVICVDSRTVYRGMDIGTAKPRGGQDAKRTHFIHELFAGGRGLDVEGVPHFGLDLVNPDEEYTVTMFQAYTKEKIKEIVGRGHIPVLVGGTGLFMDAVVDNLSFPEVVPDSVLRAELETHRVEDLAKEYLELDPEGEAFIDVQNKRRLIRAVEVCRVTGKPFSELRKKGPKLYDALWVGKDVSKEELDGRIDKRVDEMIADGLVDEVRGLMKRYGVQTPALSGIGYRELCAFFCGAVSPVTGEKLKLVEAIEQIKTNTRRFARRQMTWFKRREEIVWVKDGDEAVALAKAFLK</sequence>
<dbReference type="GO" id="GO:0006400">
    <property type="term" value="P:tRNA modification"/>
    <property type="evidence" value="ECO:0007669"/>
    <property type="project" value="TreeGrafter"/>
</dbReference>
<keyword evidence="6 10" id="KW-0547">Nucleotide-binding</keyword>
<evidence type="ECO:0000256" key="13">
    <source>
        <dbReference type="RuleBase" id="RU003785"/>
    </source>
</evidence>
<evidence type="ECO:0000256" key="1">
    <source>
        <dbReference type="ARBA" id="ARBA00001946"/>
    </source>
</evidence>
<proteinExistence type="inferred from homology"/>
<dbReference type="InterPro" id="IPR039657">
    <property type="entry name" value="Dimethylallyltransferase"/>
</dbReference>
<evidence type="ECO:0000256" key="11">
    <source>
        <dbReference type="RuleBase" id="RU003783"/>
    </source>
</evidence>
<dbReference type="GO" id="GO:0005524">
    <property type="term" value="F:ATP binding"/>
    <property type="evidence" value="ECO:0007669"/>
    <property type="project" value="UniProtKB-UniRule"/>
</dbReference>
<comment type="similarity">
    <text evidence="3 10 13">Belongs to the IPP transferase family.</text>
</comment>
<feature type="site" description="Interaction with substrate tRNA" evidence="10">
    <location>
        <position position="145"/>
    </location>
</feature>
<protein>
    <recommendedName>
        <fullName evidence="10">tRNA dimethylallyltransferase</fullName>
        <ecNumber evidence="10">2.5.1.75</ecNumber>
    </recommendedName>
    <alternativeName>
        <fullName evidence="10">Dimethylallyl diphosphate:tRNA dimethylallyltransferase</fullName>
        <shortName evidence="10">DMAPP:tRNA dimethylallyltransferase</shortName>
        <shortName evidence="10">DMATase</shortName>
    </alternativeName>
    <alternativeName>
        <fullName evidence="10">Isopentenyl-diphosphate:tRNA isopentenyltransferase</fullName>
        <shortName evidence="10">IPP transferase</shortName>
        <shortName evidence="10">IPPT</shortName>
        <shortName evidence="10">IPTase</shortName>
    </alternativeName>
</protein>
<accession>A0A0G2AR98</accession>
<dbReference type="InterPro" id="IPR018022">
    <property type="entry name" value="IPT"/>
</dbReference>
<gene>
    <name evidence="10" type="primary">miaA</name>
    <name evidence="14" type="ORF">UY81_C0046G0007</name>
</gene>
<dbReference type="SUPFAM" id="SSF52540">
    <property type="entry name" value="P-loop containing nucleoside triphosphate hydrolases"/>
    <property type="match status" value="2"/>
</dbReference>
<dbReference type="Pfam" id="PF01715">
    <property type="entry name" value="IPPT"/>
    <property type="match status" value="1"/>
</dbReference>
<keyword evidence="8 10" id="KW-0460">Magnesium</keyword>
<evidence type="ECO:0000313" key="14">
    <source>
        <dbReference type="EMBL" id="KKW35294.1"/>
    </source>
</evidence>
<dbReference type="PANTHER" id="PTHR11088:SF60">
    <property type="entry name" value="TRNA DIMETHYLALLYLTRANSFERASE"/>
    <property type="match status" value="1"/>
</dbReference>
<keyword evidence="5 10" id="KW-0819">tRNA processing</keyword>
<dbReference type="PATRIC" id="fig|1618650.3.peg.454"/>
<comment type="cofactor">
    <cofactor evidence="1 10">
        <name>Mg(2+)</name>
        <dbReference type="ChEBI" id="CHEBI:18420"/>
    </cofactor>
</comment>
<keyword evidence="7 10" id="KW-0067">ATP-binding</keyword>
<keyword evidence="4 10" id="KW-0808">Transferase</keyword>
<dbReference type="GO" id="GO:0052381">
    <property type="term" value="F:tRNA dimethylallyltransferase activity"/>
    <property type="evidence" value="ECO:0007669"/>
    <property type="project" value="UniProtKB-UniRule"/>
</dbReference>
<comment type="caution">
    <text evidence="10">Lacks conserved residue(s) required for the propagation of feature annotation.</text>
</comment>
<feature type="site" description="Interaction with substrate tRNA" evidence="10">
    <location>
        <position position="122"/>
    </location>
</feature>
<evidence type="ECO:0000256" key="4">
    <source>
        <dbReference type="ARBA" id="ARBA00022679"/>
    </source>
</evidence>
<dbReference type="Gene3D" id="3.40.50.300">
    <property type="entry name" value="P-loop containing nucleotide triphosphate hydrolases"/>
    <property type="match status" value="1"/>
</dbReference>
<comment type="catalytic activity">
    <reaction evidence="9 10 11">
        <text>adenosine(37) in tRNA + dimethylallyl diphosphate = N(6)-dimethylallyladenosine(37) in tRNA + diphosphate</text>
        <dbReference type="Rhea" id="RHEA:26482"/>
        <dbReference type="Rhea" id="RHEA-COMP:10162"/>
        <dbReference type="Rhea" id="RHEA-COMP:10375"/>
        <dbReference type="ChEBI" id="CHEBI:33019"/>
        <dbReference type="ChEBI" id="CHEBI:57623"/>
        <dbReference type="ChEBI" id="CHEBI:74411"/>
        <dbReference type="ChEBI" id="CHEBI:74415"/>
        <dbReference type="EC" id="2.5.1.75"/>
    </reaction>
</comment>
<evidence type="ECO:0000256" key="7">
    <source>
        <dbReference type="ARBA" id="ARBA00022840"/>
    </source>
</evidence>
<evidence type="ECO:0000256" key="9">
    <source>
        <dbReference type="ARBA" id="ARBA00049563"/>
    </source>
</evidence>
<comment type="function">
    <text evidence="2 10 12">Catalyzes the transfer of a dimethylallyl group onto the adenine at position 37 in tRNAs that read codons beginning with uridine, leading to the formation of N6-(dimethylallyl)adenosine (i(6)A).</text>
</comment>